<name>J9DPJ6_EDHAE</name>
<proteinExistence type="predicted"/>
<comment type="caution">
    <text evidence="2">The sequence shown here is derived from an EMBL/GenBank/DDBJ whole genome shotgun (WGS) entry which is preliminary data.</text>
</comment>
<evidence type="ECO:0000313" key="2">
    <source>
        <dbReference type="EMBL" id="EJW03277.1"/>
    </source>
</evidence>
<dbReference type="VEuPathDB" id="MicrosporidiaDB:EDEG_02369"/>
<sequence length="321" mass="37477">MVEYTIKTNTPAQNDILQIEIYETGDNETVQLLTSQIVGILKTRNTNTLFLESVPIILKCTGNTEMFKENGRTNDYEKYSSDKSTFSFNKSLLDSNSDSSSQAKNLKSINEVCFDNNLRFKSQSDLNCGINEFFDNKPTKNIKNIYTHYIFLDENVLPTYSSDNYIIVYEVLIKAYTVKKECKVFADTFIVKNTIQKFYEYTNMIIIDNHMQRTAKGNDSFQKLVYMEYFRILQSNKDKLMDVCRYSTSMNNLLDNYDRNNPNTPENTGNIDRSTSYDQEKSYKSKIEENMVFSNEDNVNFTNKKNYEQLKLKNIALTLKY</sequence>
<organism evidence="2 3">
    <name type="scientific">Edhazardia aedis (strain USNM 41457)</name>
    <name type="common">Microsporidian parasite</name>
    <dbReference type="NCBI Taxonomy" id="1003232"/>
    <lineage>
        <taxon>Eukaryota</taxon>
        <taxon>Fungi</taxon>
        <taxon>Fungi incertae sedis</taxon>
        <taxon>Microsporidia</taxon>
        <taxon>Edhazardia</taxon>
    </lineage>
</organism>
<reference evidence="3" key="2">
    <citation type="submission" date="2015-07" db="EMBL/GenBank/DDBJ databases">
        <title>Contrasting host-pathogen interactions and genome evolution in two generalist and specialist microsporidian pathogens of mosquitoes.</title>
        <authorList>
            <consortium name="The Broad Institute Genomics Platform"/>
            <consortium name="The Broad Institute Genome Sequencing Center for Infectious Disease"/>
            <person name="Cuomo C.A."/>
            <person name="Sanscrainte N.D."/>
            <person name="Goldberg J.M."/>
            <person name="Heiman D."/>
            <person name="Young S."/>
            <person name="Zeng Q."/>
            <person name="Becnel J.J."/>
            <person name="Birren B.W."/>
        </authorList>
    </citation>
    <scope>NUCLEOTIDE SEQUENCE [LARGE SCALE GENOMIC DNA]</scope>
    <source>
        <strain evidence="3">USNM 41457</strain>
    </source>
</reference>
<dbReference type="HOGENOM" id="CLU_866060_0_0_1"/>
<gene>
    <name evidence="2" type="ORF">EDEG_02369</name>
</gene>
<reference evidence="2 3" key="1">
    <citation type="submission" date="2011-08" db="EMBL/GenBank/DDBJ databases">
        <authorList>
            <person name="Liu Z.J."/>
            <person name="Shi F.L."/>
            <person name="Lu J.Q."/>
            <person name="Li M."/>
            <person name="Wang Z.L."/>
        </authorList>
    </citation>
    <scope>NUCLEOTIDE SEQUENCE [LARGE SCALE GENOMIC DNA]</scope>
    <source>
        <strain evidence="2 3">USNM 41457</strain>
    </source>
</reference>
<dbReference type="AlphaFoldDB" id="J9DPJ6"/>
<accession>J9DPJ6</accession>
<feature type="compositionally biased region" description="Polar residues" evidence="1">
    <location>
        <begin position="255"/>
        <end position="277"/>
    </location>
</feature>
<dbReference type="EMBL" id="AFBI03000041">
    <property type="protein sequence ID" value="EJW03277.1"/>
    <property type="molecule type" value="Genomic_DNA"/>
</dbReference>
<evidence type="ECO:0000313" key="3">
    <source>
        <dbReference type="Proteomes" id="UP000003163"/>
    </source>
</evidence>
<evidence type="ECO:0000256" key="1">
    <source>
        <dbReference type="SAM" id="MobiDB-lite"/>
    </source>
</evidence>
<dbReference type="Proteomes" id="UP000003163">
    <property type="component" value="Unassembled WGS sequence"/>
</dbReference>
<keyword evidence="3" id="KW-1185">Reference proteome</keyword>
<dbReference type="InParanoid" id="J9DPJ6"/>
<protein>
    <submittedName>
        <fullName evidence="2">Uncharacterized protein</fullName>
    </submittedName>
</protein>
<feature type="region of interest" description="Disordered" evidence="1">
    <location>
        <begin position="255"/>
        <end position="280"/>
    </location>
</feature>